<dbReference type="Proteomes" id="UP000683925">
    <property type="component" value="Unassembled WGS sequence"/>
</dbReference>
<name>A0A8S1XMV5_PAROT</name>
<evidence type="ECO:0000313" key="1">
    <source>
        <dbReference type="EMBL" id="CAD8202676.1"/>
    </source>
</evidence>
<sequence length="90" mass="10611">MSIIIDLHRMKIVHLFIEQNSDPIIYKQTQELLSEYEEQGALRTISDQLLQSNLNKVKNNDTMNCNKFGEILLLTSTKFLFFKNDYLKKT</sequence>
<comment type="caution">
    <text evidence="1">The sequence shown here is derived from an EMBL/GenBank/DDBJ whole genome shotgun (WGS) entry which is preliminary data.</text>
</comment>
<protein>
    <submittedName>
        <fullName evidence="1">Uncharacterized protein</fullName>
    </submittedName>
</protein>
<keyword evidence="2" id="KW-1185">Reference proteome</keyword>
<organism evidence="1 2">
    <name type="scientific">Paramecium octaurelia</name>
    <dbReference type="NCBI Taxonomy" id="43137"/>
    <lineage>
        <taxon>Eukaryota</taxon>
        <taxon>Sar</taxon>
        <taxon>Alveolata</taxon>
        <taxon>Ciliophora</taxon>
        <taxon>Intramacronucleata</taxon>
        <taxon>Oligohymenophorea</taxon>
        <taxon>Peniculida</taxon>
        <taxon>Parameciidae</taxon>
        <taxon>Paramecium</taxon>
    </lineage>
</organism>
<accession>A0A8S1XMV5</accession>
<reference evidence="1" key="1">
    <citation type="submission" date="2021-01" db="EMBL/GenBank/DDBJ databases">
        <authorList>
            <consortium name="Genoscope - CEA"/>
            <person name="William W."/>
        </authorList>
    </citation>
    <scope>NUCLEOTIDE SEQUENCE</scope>
</reference>
<dbReference type="AlphaFoldDB" id="A0A8S1XMV5"/>
<evidence type="ECO:0000313" key="2">
    <source>
        <dbReference type="Proteomes" id="UP000683925"/>
    </source>
</evidence>
<dbReference type="EMBL" id="CAJJDP010000128">
    <property type="protein sequence ID" value="CAD8202676.1"/>
    <property type="molecule type" value="Genomic_DNA"/>
</dbReference>
<gene>
    <name evidence="1" type="ORF">POCTA_138.1.T1280006</name>
</gene>
<proteinExistence type="predicted"/>